<gene>
    <name evidence="1" type="ORF">AGR3A_Lc10107</name>
</gene>
<proteinExistence type="predicted"/>
<dbReference type="EMBL" id="FBWK01000045">
    <property type="protein sequence ID" value="CUX42498.1"/>
    <property type="molecule type" value="Genomic_DNA"/>
</dbReference>
<keyword evidence="2" id="KW-1185">Reference proteome</keyword>
<dbReference type="Proteomes" id="UP000191988">
    <property type="component" value="Unassembled WGS sequence"/>
</dbReference>
<organism evidence="1 2">
    <name type="scientific">Agrobacterium tomkonis CFBP 6623</name>
    <dbReference type="NCBI Taxonomy" id="1183432"/>
    <lineage>
        <taxon>Bacteria</taxon>
        <taxon>Pseudomonadati</taxon>
        <taxon>Pseudomonadota</taxon>
        <taxon>Alphaproteobacteria</taxon>
        <taxon>Hyphomicrobiales</taxon>
        <taxon>Rhizobiaceae</taxon>
        <taxon>Rhizobium/Agrobacterium group</taxon>
        <taxon>Agrobacterium</taxon>
        <taxon>Agrobacterium tumefaciens complex</taxon>
    </lineage>
</organism>
<dbReference type="RefSeq" id="WP_046800407.1">
    <property type="nucleotide sequence ID" value="NZ_LT009724.1"/>
</dbReference>
<protein>
    <submittedName>
        <fullName evidence="1">Uncharacterized protein</fullName>
    </submittedName>
</protein>
<accession>A0A1S7QVL1</accession>
<dbReference type="AlphaFoldDB" id="A0A1S7QVL1"/>
<evidence type="ECO:0000313" key="2">
    <source>
        <dbReference type="Proteomes" id="UP000191988"/>
    </source>
</evidence>
<name>A0A1S7QVL1_9HYPH</name>
<reference evidence="2" key="1">
    <citation type="submission" date="2016-01" db="EMBL/GenBank/DDBJ databases">
        <authorList>
            <person name="Regsiter A."/>
            <person name="william w."/>
        </authorList>
    </citation>
    <scope>NUCLEOTIDE SEQUENCE [LARGE SCALE GENOMIC DNA]</scope>
    <source>
        <strain evidence="2">CFBP 6623</strain>
    </source>
</reference>
<sequence length="95" mass="10857">MSSTCDNCIISSRDLKMLQSVLEGLGYDHHLVDDEALLYNNAARKVIQLFQDGLTDPADLSEEMLFLFGVHKHERVKAWKPLPRYAIQGLPPLYR</sequence>
<evidence type="ECO:0000313" key="1">
    <source>
        <dbReference type="EMBL" id="CUX42498.1"/>
    </source>
</evidence>